<keyword evidence="2" id="KW-1185">Reference proteome</keyword>
<accession>A0AAW1P8M6</accession>
<gene>
    <name evidence="1" type="ORF">WJX72_010258</name>
</gene>
<dbReference type="EMBL" id="JALJOR010000014">
    <property type="protein sequence ID" value="KAK9806320.1"/>
    <property type="molecule type" value="Genomic_DNA"/>
</dbReference>
<evidence type="ECO:0000313" key="2">
    <source>
        <dbReference type="Proteomes" id="UP001489004"/>
    </source>
</evidence>
<dbReference type="InterPro" id="IPR002989">
    <property type="entry name" value="Mycobac_pentapep"/>
</dbReference>
<organism evidence="1 2">
    <name type="scientific">[Myrmecia] bisecta</name>
    <dbReference type="NCBI Taxonomy" id="41462"/>
    <lineage>
        <taxon>Eukaryota</taxon>
        <taxon>Viridiplantae</taxon>
        <taxon>Chlorophyta</taxon>
        <taxon>core chlorophytes</taxon>
        <taxon>Trebouxiophyceae</taxon>
        <taxon>Trebouxiales</taxon>
        <taxon>Trebouxiaceae</taxon>
        <taxon>Myrmecia</taxon>
    </lineage>
</organism>
<dbReference type="AlphaFoldDB" id="A0AAW1P8M6"/>
<proteinExistence type="predicted"/>
<dbReference type="Proteomes" id="UP001489004">
    <property type="component" value="Unassembled WGS sequence"/>
</dbReference>
<protein>
    <submittedName>
        <fullName evidence="1">Uncharacterized protein</fullName>
    </submittedName>
</protein>
<comment type="caution">
    <text evidence="1">The sequence shown here is derived from an EMBL/GenBank/DDBJ whole genome shotgun (WGS) entry which is preliminary data.</text>
</comment>
<evidence type="ECO:0000313" key="1">
    <source>
        <dbReference type="EMBL" id="KAK9806320.1"/>
    </source>
</evidence>
<reference evidence="1 2" key="1">
    <citation type="journal article" date="2024" name="Nat. Commun.">
        <title>Phylogenomics reveals the evolutionary origins of lichenization in chlorophyte algae.</title>
        <authorList>
            <person name="Puginier C."/>
            <person name="Libourel C."/>
            <person name="Otte J."/>
            <person name="Skaloud P."/>
            <person name="Haon M."/>
            <person name="Grisel S."/>
            <person name="Petersen M."/>
            <person name="Berrin J.G."/>
            <person name="Delaux P.M."/>
            <person name="Dal Grande F."/>
            <person name="Keller J."/>
        </authorList>
    </citation>
    <scope>NUCLEOTIDE SEQUENCE [LARGE SCALE GENOMIC DNA]</scope>
    <source>
        <strain evidence="1 2">SAG 2043</strain>
    </source>
</reference>
<name>A0AAW1P8M6_9CHLO</name>
<dbReference type="Pfam" id="PF01469">
    <property type="entry name" value="Pentapeptide_2"/>
    <property type="match status" value="1"/>
</dbReference>
<sequence length="144" mass="14472">MVPASSFKPGTANTGACNQGSANTGAYNVGSANTGFCLKGDALTGTGVSGLPGTPDTAQPCKPTCPAGTYAPQEVPVPGTFKPNAQNPALSQTCPDGQTFDIFRPQNVGQKPTPAEYCACLGPNGQPTGFLSFNPLDSSMQSAA</sequence>